<evidence type="ECO:0000256" key="10">
    <source>
        <dbReference type="ARBA" id="ARBA00022840"/>
    </source>
</evidence>
<dbReference type="InterPro" id="IPR036412">
    <property type="entry name" value="HAD-like_sf"/>
</dbReference>
<keyword evidence="12 20" id="KW-1133">Transmembrane helix</keyword>
<dbReference type="KEGG" id="noa:BKM31_17980"/>
<evidence type="ECO:0000256" key="19">
    <source>
        <dbReference type="ARBA" id="ARBA00068364"/>
    </source>
</evidence>
<dbReference type="AlphaFoldDB" id="A0A1U9ZYR6"/>
<dbReference type="GO" id="GO:0005507">
    <property type="term" value="F:copper ion binding"/>
    <property type="evidence" value="ECO:0007669"/>
    <property type="project" value="TreeGrafter"/>
</dbReference>
<dbReference type="InterPro" id="IPR011017">
    <property type="entry name" value="TRASH_dom"/>
</dbReference>
<dbReference type="OrthoDB" id="7059309at2"/>
<dbReference type="FunFam" id="3.40.50.1000:FF:000144">
    <property type="entry name" value="copper-transporting ATPase 1 isoform X2"/>
    <property type="match status" value="1"/>
</dbReference>
<dbReference type="EC" id="7.2.2.8" evidence="3"/>
<keyword evidence="23" id="KW-1185">Reference proteome</keyword>
<keyword evidence="9" id="KW-0187">Copper transport</keyword>
<evidence type="ECO:0000256" key="7">
    <source>
        <dbReference type="ARBA" id="ARBA00022723"/>
    </source>
</evidence>
<dbReference type="EMBL" id="CP017717">
    <property type="protein sequence ID" value="AQZ63101.1"/>
    <property type="molecule type" value="Genomic_DNA"/>
</dbReference>
<dbReference type="InterPro" id="IPR018303">
    <property type="entry name" value="ATPase_P-typ_P_site"/>
</dbReference>
<evidence type="ECO:0000256" key="15">
    <source>
        <dbReference type="ARBA" id="ARBA00023136"/>
    </source>
</evidence>
<name>A0A1U9ZYR6_9ACTN</name>
<dbReference type="InterPro" id="IPR008972">
    <property type="entry name" value="Cupredoxin"/>
</dbReference>
<dbReference type="PRINTS" id="PR00119">
    <property type="entry name" value="CATATPASE"/>
</dbReference>
<dbReference type="CDD" id="cd02094">
    <property type="entry name" value="P-type_ATPase_Cu-like"/>
    <property type="match status" value="1"/>
</dbReference>
<feature type="transmembrane region" description="Helical" evidence="20">
    <location>
        <begin position="212"/>
        <end position="228"/>
    </location>
</feature>
<comment type="catalytic activity">
    <reaction evidence="17">
        <text>Cu(+)(in) + ATP + H2O = Cu(+)(out) + ADP + phosphate + H(+)</text>
        <dbReference type="Rhea" id="RHEA:25792"/>
        <dbReference type="ChEBI" id="CHEBI:15377"/>
        <dbReference type="ChEBI" id="CHEBI:15378"/>
        <dbReference type="ChEBI" id="CHEBI:30616"/>
        <dbReference type="ChEBI" id="CHEBI:43474"/>
        <dbReference type="ChEBI" id="CHEBI:49552"/>
        <dbReference type="ChEBI" id="CHEBI:456216"/>
        <dbReference type="EC" id="7.2.2.8"/>
    </reaction>
</comment>
<dbReference type="Gene3D" id="2.60.40.420">
    <property type="entry name" value="Cupredoxins - blue copper proteins"/>
    <property type="match status" value="1"/>
</dbReference>
<dbReference type="FunFam" id="2.70.150.10:FF:000020">
    <property type="entry name" value="Copper-exporting P-type ATPase A"/>
    <property type="match status" value="1"/>
</dbReference>
<dbReference type="Gene3D" id="3.40.1110.10">
    <property type="entry name" value="Calcium-transporting ATPase, cytoplasmic domain N"/>
    <property type="match status" value="1"/>
</dbReference>
<feature type="transmembrane region" description="Helical" evidence="20">
    <location>
        <begin position="6"/>
        <end position="25"/>
    </location>
</feature>
<comment type="subcellular location">
    <subcellularLocation>
        <location evidence="1">Cell membrane</location>
        <topology evidence="1">Multi-pass membrane protein</topology>
    </subcellularLocation>
</comment>
<dbReference type="InterPro" id="IPR027256">
    <property type="entry name" value="P-typ_ATPase_IB"/>
</dbReference>
<dbReference type="PROSITE" id="PS00154">
    <property type="entry name" value="ATPASE_E1_E2"/>
    <property type="match status" value="1"/>
</dbReference>
<keyword evidence="5 20" id="KW-1003">Cell membrane</keyword>
<dbReference type="Pfam" id="PF04945">
    <property type="entry name" value="YHS"/>
    <property type="match status" value="1"/>
</dbReference>
<dbReference type="GO" id="GO:0005524">
    <property type="term" value="F:ATP binding"/>
    <property type="evidence" value="ECO:0007669"/>
    <property type="project" value="UniProtKB-UniRule"/>
</dbReference>
<keyword evidence="15 20" id="KW-0472">Membrane</keyword>
<evidence type="ECO:0000256" key="4">
    <source>
        <dbReference type="ARBA" id="ARBA00022448"/>
    </source>
</evidence>
<organism evidence="22 23">
    <name type="scientific">[Actinomadura] parvosata subsp. kistnae</name>
    <dbReference type="NCBI Taxonomy" id="1909395"/>
    <lineage>
        <taxon>Bacteria</taxon>
        <taxon>Bacillati</taxon>
        <taxon>Actinomycetota</taxon>
        <taxon>Actinomycetes</taxon>
        <taxon>Streptosporangiales</taxon>
        <taxon>Streptosporangiaceae</taxon>
        <taxon>Nonomuraea</taxon>
    </lineage>
</organism>
<dbReference type="SUPFAM" id="SSF49503">
    <property type="entry name" value="Cupredoxins"/>
    <property type="match status" value="1"/>
</dbReference>
<feature type="domain" description="TRASH" evidence="21">
    <location>
        <begin position="855"/>
        <end position="893"/>
    </location>
</feature>
<accession>A0A1U9ZYR6</accession>
<dbReference type="GO" id="GO:0016887">
    <property type="term" value="F:ATP hydrolysis activity"/>
    <property type="evidence" value="ECO:0007669"/>
    <property type="project" value="InterPro"/>
</dbReference>
<dbReference type="SUPFAM" id="SSF81665">
    <property type="entry name" value="Calcium ATPase, transmembrane domain M"/>
    <property type="match status" value="1"/>
</dbReference>
<gene>
    <name evidence="22" type="ORF">BKM31_17980</name>
</gene>
<evidence type="ECO:0000256" key="11">
    <source>
        <dbReference type="ARBA" id="ARBA00022967"/>
    </source>
</evidence>
<evidence type="ECO:0000256" key="8">
    <source>
        <dbReference type="ARBA" id="ARBA00022741"/>
    </source>
</evidence>
<dbReference type="SUPFAM" id="SSF56784">
    <property type="entry name" value="HAD-like"/>
    <property type="match status" value="1"/>
</dbReference>
<feature type="transmembrane region" description="Helical" evidence="20">
    <location>
        <begin position="456"/>
        <end position="479"/>
    </location>
</feature>
<evidence type="ECO:0000256" key="17">
    <source>
        <dbReference type="ARBA" id="ARBA00049289"/>
    </source>
</evidence>
<keyword evidence="8 20" id="KW-0547">Nucleotide-binding</keyword>
<feature type="transmembrane region" description="Helical" evidence="20">
    <location>
        <begin position="429"/>
        <end position="450"/>
    </location>
</feature>
<dbReference type="GO" id="GO:0140581">
    <property type="term" value="F:P-type monovalent copper transporter activity"/>
    <property type="evidence" value="ECO:0007669"/>
    <property type="project" value="UniProtKB-EC"/>
</dbReference>
<evidence type="ECO:0000256" key="1">
    <source>
        <dbReference type="ARBA" id="ARBA00004651"/>
    </source>
</evidence>
<feature type="transmembrane region" description="Helical" evidence="20">
    <location>
        <begin position="248"/>
        <end position="271"/>
    </location>
</feature>
<evidence type="ECO:0000313" key="23">
    <source>
        <dbReference type="Proteomes" id="UP000190797"/>
    </source>
</evidence>
<feature type="transmembrane region" description="Helical" evidence="20">
    <location>
        <begin position="801"/>
        <end position="819"/>
    </location>
</feature>
<evidence type="ECO:0000256" key="13">
    <source>
        <dbReference type="ARBA" id="ARBA00023008"/>
    </source>
</evidence>
<dbReference type="Gene3D" id="2.70.150.10">
    <property type="entry name" value="Calcium-transporting ATPase, cytoplasmic transduction domain A"/>
    <property type="match status" value="1"/>
</dbReference>
<dbReference type="GO" id="GO:0005886">
    <property type="term" value="C:plasma membrane"/>
    <property type="evidence" value="ECO:0007669"/>
    <property type="project" value="UniProtKB-SubCell"/>
</dbReference>
<dbReference type="InterPro" id="IPR044492">
    <property type="entry name" value="P_typ_ATPase_HD_dom"/>
</dbReference>
<dbReference type="InterPro" id="IPR028096">
    <property type="entry name" value="EfeO_Cupredoxin"/>
</dbReference>
<keyword evidence="13" id="KW-0186">Copper</keyword>
<dbReference type="InterPro" id="IPR008250">
    <property type="entry name" value="ATPase_P-typ_transduc_dom_A_sf"/>
</dbReference>
<evidence type="ECO:0000256" key="16">
    <source>
        <dbReference type="ARBA" id="ARBA00033239"/>
    </source>
</evidence>
<reference evidence="23" key="1">
    <citation type="journal article" date="2017" name="Med. Chem. Commun.">
        <title>Nonomuraea sp. ATCC 55076 harbours the largest actinomycete chromosome to date and the kistamicin biosynthetic gene cluster.</title>
        <authorList>
            <person name="Nazari B."/>
            <person name="Forneris C.C."/>
            <person name="Gibson M.I."/>
            <person name="Moon K."/>
            <person name="Schramma K.R."/>
            <person name="Seyedsayamdost M.R."/>
        </authorList>
    </citation>
    <scope>NUCLEOTIDE SEQUENCE [LARGE SCALE GENOMIC DNA]</scope>
    <source>
        <strain evidence="23">ATCC 55076</strain>
    </source>
</reference>
<dbReference type="InterPro" id="IPR023299">
    <property type="entry name" value="ATPase_P-typ_cyto_dom_N"/>
</dbReference>
<dbReference type="GO" id="GO:0043682">
    <property type="term" value="F:P-type divalent copper transporter activity"/>
    <property type="evidence" value="ECO:0007669"/>
    <property type="project" value="TreeGrafter"/>
</dbReference>
<keyword evidence="6 20" id="KW-0812">Transmembrane</keyword>
<evidence type="ECO:0000256" key="3">
    <source>
        <dbReference type="ARBA" id="ARBA00012517"/>
    </source>
</evidence>
<dbReference type="Pfam" id="PF00122">
    <property type="entry name" value="E1-E2_ATPase"/>
    <property type="match status" value="1"/>
</dbReference>
<keyword evidence="7 20" id="KW-0479">Metal-binding</keyword>
<dbReference type="STRING" id="1909395.BKM31_17980"/>
<dbReference type="SFLD" id="SFLDF00027">
    <property type="entry name" value="p-type_atpase"/>
    <property type="match status" value="1"/>
</dbReference>
<dbReference type="NCBIfam" id="TIGR01511">
    <property type="entry name" value="ATPase-IB1_Cu"/>
    <property type="match status" value="1"/>
</dbReference>
<dbReference type="GO" id="GO:0055070">
    <property type="term" value="P:copper ion homeostasis"/>
    <property type="evidence" value="ECO:0007669"/>
    <property type="project" value="TreeGrafter"/>
</dbReference>
<dbReference type="PANTHER" id="PTHR43520:SF8">
    <property type="entry name" value="P-TYPE CU(+) TRANSPORTER"/>
    <property type="match status" value="1"/>
</dbReference>
<dbReference type="RefSeq" id="WP_080039283.1">
    <property type="nucleotide sequence ID" value="NZ_CP017717.1"/>
</dbReference>
<protein>
    <recommendedName>
        <fullName evidence="19">Probable copper-exporting P-type ATPase V</fullName>
        <ecNumber evidence="3">7.2.2.8</ecNumber>
    </recommendedName>
    <alternativeName>
        <fullName evidence="16">Cu(+)-exporting ATPase</fullName>
    </alternativeName>
</protein>
<keyword evidence="11" id="KW-1278">Translocase</keyword>
<evidence type="ECO:0000256" key="6">
    <source>
        <dbReference type="ARBA" id="ARBA00022692"/>
    </source>
</evidence>
<keyword evidence="10 20" id="KW-0067">ATP-binding</keyword>
<dbReference type="PANTHER" id="PTHR43520">
    <property type="entry name" value="ATP7, ISOFORM B"/>
    <property type="match status" value="1"/>
</dbReference>
<dbReference type="InterPro" id="IPR001757">
    <property type="entry name" value="P_typ_ATPase"/>
</dbReference>
<dbReference type="NCBIfam" id="TIGR01494">
    <property type="entry name" value="ATPase_P-type"/>
    <property type="match status" value="1"/>
</dbReference>
<feature type="transmembrane region" description="Helical" evidence="20">
    <location>
        <begin position="773"/>
        <end position="795"/>
    </location>
</feature>
<evidence type="ECO:0000256" key="12">
    <source>
        <dbReference type="ARBA" id="ARBA00022989"/>
    </source>
</evidence>
<comment type="function">
    <text evidence="18">Necessary for copper homeostasis and likely functions as a copper exporter. Also required for full virulence.</text>
</comment>
<sequence>MSADEWAVIAVSATMIAFLAWYFFGPRKSHLAELRDGVQEAEIIVRGGYAPDVVRVRQGVPLRLIFDRREDGDCTSHVVFPDFGVDQALPAFQRTAVELTPSTAGEHGFACGMNMVRGRLIVEPSSNGRSGDGDAVADGRVERAGGQERPAASGGPVVSDDGDAEVAQRRAEIRDLSRRVLIGAALTVPVALAVMAHEFFGASWVPSLLLDRWVQLVLITPVMFYAGWPIHRVGWLSLRHRAAEMNALITLGTCAAYGYSLLVTVAPGMLLPELRDVYFEAVGVIVTLILLGRLLEARAKAGTGQAIRELIGLQARTARVLRDGAEAEIPIAEVTPGDLVIVRPGEKVPVDGVIVEGRSTVDESMVTGESIPVEKEPGDAVVGATVNQTGAFTFRAEKVGAQTVLAQIIRLVQAAQASRAPIQRLADLVSGYFVPAVMAIAVVAFAAWYVTGPPPAFTLALVAAVAVLIIACPCALGLATPLSIMVATGKGARAGILIRDAAALETAHKLNTIVLDKTGTITLGRPALTDVIPIGAWASDALLRLAAGAERSSEHPLGRAVVTGAAERGLTSAEASEFGSQTGKGVSATIDGHQVLVGGHRLLATAGVEIESLRETTYRLAGQGRTPIMVAVDGEPAGVLGVADTVKDDSRDAVAALRYLGLQIVMITGDNRRTAEAIARQVGIARVLAEVLPEHKSAEIARLQHEGLRVGMVGDGINDAPALAQADVGFAIGTGTDVAIEASDITLISGALTGIVTAVRLSRATMRNIRQNLFLAFVYNTVGIPVAAGILYPFLGIRLSPIIAAAAMALSSLSVVGNANRLRRFTPPALQPAPTLPVGVPISVETDIEPEQAVDPVCGMRVPPATTAASLERDGTTYWFCSAGCRDAFTAQGPLPQGLPTDRPS</sequence>
<dbReference type="Gene3D" id="3.40.50.1000">
    <property type="entry name" value="HAD superfamily/HAD-like"/>
    <property type="match status" value="1"/>
</dbReference>
<dbReference type="SUPFAM" id="SSF81653">
    <property type="entry name" value="Calcium ATPase, transduction domain A"/>
    <property type="match status" value="1"/>
</dbReference>
<evidence type="ECO:0000256" key="9">
    <source>
        <dbReference type="ARBA" id="ARBA00022796"/>
    </source>
</evidence>
<feature type="transmembrane region" description="Helical" evidence="20">
    <location>
        <begin position="277"/>
        <end position="295"/>
    </location>
</feature>
<dbReference type="PRINTS" id="PR00943">
    <property type="entry name" value="CUATPASE"/>
</dbReference>
<evidence type="ECO:0000256" key="5">
    <source>
        <dbReference type="ARBA" id="ARBA00022475"/>
    </source>
</evidence>
<dbReference type="SFLD" id="SFLDS00003">
    <property type="entry name" value="Haloacid_Dehalogenase"/>
    <property type="match status" value="1"/>
</dbReference>
<evidence type="ECO:0000259" key="21">
    <source>
        <dbReference type="SMART" id="SM00746"/>
    </source>
</evidence>
<dbReference type="InterPro" id="IPR007029">
    <property type="entry name" value="YHS_dom"/>
</dbReference>
<feature type="transmembrane region" description="Helical" evidence="20">
    <location>
        <begin position="180"/>
        <end position="200"/>
    </location>
</feature>
<evidence type="ECO:0000313" key="22">
    <source>
        <dbReference type="EMBL" id="AQZ63101.1"/>
    </source>
</evidence>
<dbReference type="InterPro" id="IPR059000">
    <property type="entry name" value="ATPase_P-type_domA"/>
</dbReference>
<dbReference type="SFLD" id="SFLDG00002">
    <property type="entry name" value="C1.7:_P-type_atpase_like"/>
    <property type="match status" value="1"/>
</dbReference>
<keyword evidence="4" id="KW-0813">Transport</keyword>
<comment type="similarity">
    <text evidence="2 20">Belongs to the cation transport ATPase (P-type) (TC 3.A.3) family. Type IB subfamily.</text>
</comment>
<dbReference type="Pfam" id="PF00702">
    <property type="entry name" value="Hydrolase"/>
    <property type="match status" value="1"/>
</dbReference>
<dbReference type="InterPro" id="IPR023214">
    <property type="entry name" value="HAD_sf"/>
</dbReference>
<evidence type="ECO:0000256" key="18">
    <source>
        <dbReference type="ARBA" id="ARBA00057500"/>
    </source>
</evidence>
<dbReference type="InterPro" id="IPR023298">
    <property type="entry name" value="ATPase_P-typ_TM_dom_sf"/>
</dbReference>
<evidence type="ECO:0000256" key="20">
    <source>
        <dbReference type="RuleBase" id="RU362081"/>
    </source>
</evidence>
<evidence type="ECO:0000256" key="14">
    <source>
        <dbReference type="ARBA" id="ARBA00023065"/>
    </source>
</evidence>
<proteinExistence type="inferred from homology"/>
<evidence type="ECO:0000256" key="2">
    <source>
        <dbReference type="ARBA" id="ARBA00006024"/>
    </source>
</evidence>
<dbReference type="Pfam" id="PF13473">
    <property type="entry name" value="Cupredoxin_1"/>
    <property type="match status" value="1"/>
</dbReference>
<dbReference type="NCBIfam" id="TIGR01525">
    <property type="entry name" value="ATPase-IB_hvy"/>
    <property type="match status" value="1"/>
</dbReference>
<dbReference type="SMART" id="SM00746">
    <property type="entry name" value="TRASH"/>
    <property type="match status" value="1"/>
</dbReference>
<dbReference type="Proteomes" id="UP000190797">
    <property type="component" value="Chromosome"/>
</dbReference>
<keyword evidence="14" id="KW-0406">Ion transport</keyword>